<feature type="compositionally biased region" description="Basic and acidic residues" evidence="6">
    <location>
        <begin position="229"/>
        <end position="238"/>
    </location>
</feature>
<organism evidence="7 8">
    <name type="scientific">Anas platyrhynchos</name>
    <name type="common">Mallard</name>
    <name type="synonym">Anas boschas</name>
    <dbReference type="NCBI Taxonomy" id="8839"/>
    <lineage>
        <taxon>Eukaryota</taxon>
        <taxon>Metazoa</taxon>
        <taxon>Chordata</taxon>
        <taxon>Craniata</taxon>
        <taxon>Vertebrata</taxon>
        <taxon>Euteleostomi</taxon>
        <taxon>Archelosauria</taxon>
        <taxon>Archosauria</taxon>
        <taxon>Dinosauria</taxon>
        <taxon>Saurischia</taxon>
        <taxon>Theropoda</taxon>
        <taxon>Coelurosauria</taxon>
        <taxon>Aves</taxon>
        <taxon>Neognathae</taxon>
        <taxon>Galloanserae</taxon>
        <taxon>Anseriformes</taxon>
        <taxon>Anatidae</taxon>
        <taxon>Anatinae</taxon>
        <taxon>Anas</taxon>
    </lineage>
</organism>
<dbReference type="GO" id="GO:0120293">
    <property type="term" value="C:dynein axonemal particle"/>
    <property type="evidence" value="ECO:0007669"/>
    <property type="project" value="UniProtKB-SubCell"/>
</dbReference>
<dbReference type="AlphaFoldDB" id="A0A8B9TVX7"/>
<protein>
    <recommendedName>
        <fullName evidence="4">Dynein axonemal assembly factor 8</fullName>
    </recommendedName>
    <alternativeName>
        <fullName evidence="5">Dynein axonemal-associated protein 1</fullName>
    </alternativeName>
</protein>
<feature type="region of interest" description="Disordered" evidence="6">
    <location>
        <begin position="211"/>
        <end position="252"/>
    </location>
</feature>
<dbReference type="Pfam" id="PF15773">
    <property type="entry name" value="DAAP1"/>
    <property type="match status" value="1"/>
</dbReference>
<dbReference type="InterPro" id="IPR031531">
    <property type="entry name" value="DNAAF8"/>
</dbReference>
<comment type="subcellular location">
    <subcellularLocation>
        <location evidence="3">Dynein axonemal particle</location>
    </subcellularLocation>
</comment>
<comment type="function">
    <text evidence="2">In cyliated cells, dynein axonemal particle-specific protein required for deployment of ODA to the axoneme. Interacts with outer dynein arm (ODA) subunits.</text>
</comment>
<sequence>WPQKGKVRIQSIHLSLLQSPVQSNRALQWGAILAAVKDQLPSLDSDTSTSDCESDEELFIFHREHPNLIPDLSEELLEFSLEDADTQQVKETGRYPWEIWNGDLKSFGFQKKTDGAQVSAREHVLVIKDETSSLASHAEEIPGQKGAVFSEEPLADSTDGLEEQELGRQQAKERVNSWLNTASLVEELGNKKERRKLIKTKILSKIYLEPSPGQPELNVKPPSHGMSDSLERRVKEETSTAGHLQEQTHLSSQNIEKWDLDKILEEQKQQQDSTHAEFAFSSTDHEIFRCRSEHQLMEKLAELCGRQSRTMSPCRRRPSTQISSQEEQENKK</sequence>
<dbReference type="Ensembl" id="ENSAPLT00020029277.1">
    <property type="protein sequence ID" value="ENSAPLP00020027196.1"/>
    <property type="gene ID" value="ENSAPLG00020018462.1"/>
</dbReference>
<evidence type="ECO:0000256" key="2">
    <source>
        <dbReference type="ARBA" id="ARBA00024177"/>
    </source>
</evidence>
<evidence type="ECO:0000256" key="3">
    <source>
        <dbReference type="ARBA" id="ARBA00024190"/>
    </source>
</evidence>
<accession>A0A8B9TVX7</accession>
<evidence type="ECO:0000313" key="8">
    <source>
        <dbReference type="Proteomes" id="UP000694400"/>
    </source>
</evidence>
<name>A0A8B9TVX7_ANAPL</name>
<proteinExistence type="predicted"/>
<feature type="compositionally biased region" description="Polar residues" evidence="6">
    <location>
        <begin position="239"/>
        <end position="252"/>
    </location>
</feature>
<dbReference type="Proteomes" id="UP000694400">
    <property type="component" value="Chromosome 15"/>
</dbReference>
<evidence type="ECO:0000256" key="4">
    <source>
        <dbReference type="ARBA" id="ARBA00024428"/>
    </source>
</evidence>
<reference evidence="7" key="1">
    <citation type="submission" date="2019-08" db="EMBL/GenBank/DDBJ databases">
        <title>Three high-quality genomes provides insights into domestication of ducks.</title>
        <authorList>
            <person name="Hou Z.C."/>
            <person name="Zhu F."/>
            <person name="Yin Z.T."/>
            <person name="Zhang F."/>
        </authorList>
    </citation>
    <scope>NUCLEOTIDE SEQUENCE [LARGE SCALE GENOMIC DNA]</scope>
</reference>
<reference evidence="7" key="3">
    <citation type="submission" date="2025-09" db="UniProtKB">
        <authorList>
            <consortium name="Ensembl"/>
        </authorList>
    </citation>
    <scope>IDENTIFICATION</scope>
</reference>
<evidence type="ECO:0000256" key="1">
    <source>
        <dbReference type="ARBA" id="ARBA00022490"/>
    </source>
</evidence>
<keyword evidence="1" id="KW-0963">Cytoplasm</keyword>
<evidence type="ECO:0000313" key="7">
    <source>
        <dbReference type="Ensembl" id="ENSAPLP00020027196.1"/>
    </source>
</evidence>
<feature type="region of interest" description="Disordered" evidence="6">
    <location>
        <begin position="304"/>
        <end position="332"/>
    </location>
</feature>
<dbReference type="GO" id="GO:0070840">
    <property type="term" value="F:dynein complex binding"/>
    <property type="evidence" value="ECO:0007669"/>
    <property type="project" value="InterPro"/>
</dbReference>
<evidence type="ECO:0000256" key="6">
    <source>
        <dbReference type="SAM" id="MobiDB-lite"/>
    </source>
</evidence>
<reference evidence="7" key="2">
    <citation type="submission" date="2025-08" db="UniProtKB">
        <authorList>
            <consortium name="Ensembl"/>
        </authorList>
    </citation>
    <scope>IDENTIFICATION</scope>
</reference>
<evidence type="ECO:0000256" key="5">
    <source>
        <dbReference type="ARBA" id="ARBA00030565"/>
    </source>
</evidence>
<dbReference type="PANTHER" id="PTHR35977:SF1">
    <property type="entry name" value="DYNEIN AXONEMAL ASSEMBLY FACTOR 8"/>
    <property type="match status" value="1"/>
</dbReference>
<dbReference type="PANTHER" id="PTHR35977">
    <property type="entry name" value="CHROMOSOME 16 OPEN READING FRAME 71"/>
    <property type="match status" value="1"/>
</dbReference>